<evidence type="ECO:0000256" key="1">
    <source>
        <dbReference type="ARBA" id="ARBA00023015"/>
    </source>
</evidence>
<feature type="transmembrane region" description="Helical" evidence="4">
    <location>
        <begin position="101"/>
        <end position="119"/>
    </location>
</feature>
<keyword evidence="2" id="KW-0238">DNA-binding</keyword>
<evidence type="ECO:0000313" key="7">
    <source>
        <dbReference type="Proteomes" id="UP000515514"/>
    </source>
</evidence>
<keyword evidence="1" id="KW-0805">Transcription regulation</keyword>
<keyword evidence="4" id="KW-0472">Membrane</keyword>
<keyword evidence="4" id="KW-1133">Transmembrane helix</keyword>
<dbReference type="SUPFAM" id="SSF46689">
    <property type="entry name" value="Homeodomain-like"/>
    <property type="match status" value="1"/>
</dbReference>
<keyword evidence="3" id="KW-0804">Transcription</keyword>
<feature type="transmembrane region" description="Helical" evidence="4">
    <location>
        <begin position="12"/>
        <end position="30"/>
    </location>
</feature>
<dbReference type="AlphaFoldDB" id="A0A7G8PRF4"/>
<dbReference type="EMBL" id="CP052909">
    <property type="protein sequence ID" value="QNJ96920.1"/>
    <property type="molecule type" value="Genomic_DNA"/>
</dbReference>
<gene>
    <name evidence="6" type="ORF">ALE3EI_0333</name>
</gene>
<dbReference type="Proteomes" id="UP000515514">
    <property type="component" value="Chromosome"/>
</dbReference>
<dbReference type="KEGG" id="alti:ALE3EI_0333"/>
<dbReference type="PANTHER" id="PTHR43280:SF2">
    <property type="entry name" value="HTH-TYPE TRANSCRIPTIONAL REGULATOR EXSA"/>
    <property type="match status" value="1"/>
</dbReference>
<sequence length="374" mass="44101">MQSVDPSFDSWTSLFLIVCAFGFFLSFVLLTGNESRKRNLPIILLVLGFSFILLEYVFYWTGHSAAHPYLYFFSHSWYLAFGPLLYSYIGKFYDNKFAVKWYHFSPAVVSFILNAIYFVKSDGFIAMTDFQDDTLYYFFWNLRSPWLTVLSFLVYLFFNKDLIRFNNAEVATEYSDMRKKWTNTLLWLFSIFAFAYLSFYVLVRFPFFNPAWDYAISFSMTLGIYAIGYFVYKEPAIFNGALFSGLFLKETNGNGIHFSEKTKDEFYGTLLQHIEAKKPYLDNNLRLVQLADDVGFSSHVLSRIINEQSQKNFNQFINEFRLREAERLLREDSDTSIKSIYYDVGFNNKATFYKAFKSKYNCTPSEFKKQEQDV</sequence>
<dbReference type="PROSITE" id="PS01124">
    <property type="entry name" value="HTH_ARAC_FAMILY_2"/>
    <property type="match status" value="1"/>
</dbReference>
<feature type="transmembrane region" description="Helical" evidence="4">
    <location>
        <begin position="68"/>
        <end position="89"/>
    </location>
</feature>
<keyword evidence="4" id="KW-0812">Transmembrane</keyword>
<evidence type="ECO:0000259" key="5">
    <source>
        <dbReference type="PROSITE" id="PS01124"/>
    </source>
</evidence>
<dbReference type="SMART" id="SM00342">
    <property type="entry name" value="HTH_ARAC"/>
    <property type="match status" value="1"/>
</dbReference>
<protein>
    <recommendedName>
        <fullName evidence="5">HTH araC/xylS-type domain-containing protein</fullName>
    </recommendedName>
</protein>
<dbReference type="InterPro" id="IPR009057">
    <property type="entry name" value="Homeodomain-like_sf"/>
</dbReference>
<dbReference type="GO" id="GO:0043565">
    <property type="term" value="F:sequence-specific DNA binding"/>
    <property type="evidence" value="ECO:0007669"/>
    <property type="project" value="InterPro"/>
</dbReference>
<dbReference type="PANTHER" id="PTHR43280">
    <property type="entry name" value="ARAC-FAMILY TRANSCRIPTIONAL REGULATOR"/>
    <property type="match status" value="1"/>
</dbReference>
<dbReference type="GO" id="GO:0003700">
    <property type="term" value="F:DNA-binding transcription factor activity"/>
    <property type="evidence" value="ECO:0007669"/>
    <property type="project" value="InterPro"/>
</dbReference>
<accession>A0A7G8PRF4</accession>
<evidence type="ECO:0000256" key="4">
    <source>
        <dbReference type="SAM" id="Phobius"/>
    </source>
</evidence>
<feature type="transmembrane region" description="Helical" evidence="4">
    <location>
        <begin position="185"/>
        <end position="202"/>
    </location>
</feature>
<feature type="transmembrane region" description="Helical" evidence="4">
    <location>
        <begin position="42"/>
        <end position="62"/>
    </location>
</feature>
<name>A0A7G8PRF4_9FLAO</name>
<dbReference type="RefSeq" id="WP_186990201.1">
    <property type="nucleotide sequence ID" value="NZ_CP052909.1"/>
</dbReference>
<evidence type="ECO:0000256" key="2">
    <source>
        <dbReference type="ARBA" id="ARBA00023125"/>
    </source>
</evidence>
<evidence type="ECO:0000313" key="6">
    <source>
        <dbReference type="EMBL" id="QNJ96920.1"/>
    </source>
</evidence>
<feature type="transmembrane region" description="Helical" evidence="4">
    <location>
        <begin position="139"/>
        <end position="158"/>
    </location>
</feature>
<feature type="domain" description="HTH araC/xylS-type" evidence="5">
    <location>
        <begin position="264"/>
        <end position="370"/>
    </location>
</feature>
<dbReference type="Pfam" id="PF12833">
    <property type="entry name" value="HTH_18"/>
    <property type="match status" value="1"/>
</dbReference>
<keyword evidence="7" id="KW-1185">Reference proteome</keyword>
<dbReference type="InterPro" id="IPR018060">
    <property type="entry name" value="HTH_AraC"/>
</dbReference>
<proteinExistence type="predicted"/>
<reference evidence="6 7" key="1">
    <citation type="submission" date="2020-04" db="EMBL/GenBank/DDBJ databases">
        <title>Genome sequence of Altibacter aquimarinus strain ALE3EI.</title>
        <authorList>
            <person name="Oh H.-M."/>
            <person name="Jang D."/>
        </authorList>
    </citation>
    <scope>NUCLEOTIDE SEQUENCE [LARGE SCALE GENOMIC DNA]</scope>
    <source>
        <strain evidence="6 7">ALE3EI</strain>
    </source>
</reference>
<feature type="transmembrane region" description="Helical" evidence="4">
    <location>
        <begin position="214"/>
        <end position="232"/>
    </location>
</feature>
<dbReference type="Gene3D" id="1.10.10.60">
    <property type="entry name" value="Homeodomain-like"/>
    <property type="match status" value="2"/>
</dbReference>
<organism evidence="6 7">
    <name type="scientific">Constantimarinum furrinae</name>
    <dbReference type="NCBI Taxonomy" id="2562285"/>
    <lineage>
        <taxon>Bacteria</taxon>
        <taxon>Pseudomonadati</taxon>
        <taxon>Bacteroidota</taxon>
        <taxon>Flavobacteriia</taxon>
        <taxon>Flavobacteriales</taxon>
        <taxon>Flavobacteriaceae</taxon>
        <taxon>Altibacter/Constantimarinum group</taxon>
        <taxon>Constantimarinum</taxon>
    </lineage>
</organism>
<evidence type="ECO:0000256" key="3">
    <source>
        <dbReference type="ARBA" id="ARBA00023163"/>
    </source>
</evidence>